<name>A0A418MV86_9ACTN</name>
<evidence type="ECO:0000313" key="1">
    <source>
        <dbReference type="EMBL" id="RIV38510.1"/>
    </source>
</evidence>
<evidence type="ECO:0000313" key="2">
    <source>
        <dbReference type="Proteomes" id="UP000283832"/>
    </source>
</evidence>
<dbReference type="AlphaFoldDB" id="A0A418MV86"/>
<dbReference type="EMBL" id="QXEC01000010">
    <property type="protein sequence ID" value="RIV38510.1"/>
    <property type="molecule type" value="Genomic_DNA"/>
</dbReference>
<proteinExistence type="predicted"/>
<reference evidence="1 2" key="1">
    <citation type="submission" date="2018-08" db="EMBL/GenBank/DDBJ databases">
        <title>Jishengella sp. nov., isolated from a root of Azadirachta indica A. Juss. var. siamensis Valenton.</title>
        <authorList>
            <person name="Kuncharoen N."/>
            <person name="Tanasupawat S."/>
            <person name="Kudo T."/>
            <person name="Ohkuma M."/>
        </authorList>
    </citation>
    <scope>NUCLEOTIDE SEQUENCE [LARGE SCALE GENOMIC DNA]</scope>
    <source>
        <strain evidence="1 2">AZ1-13</strain>
    </source>
</reference>
<dbReference type="OrthoDB" id="3831322at2"/>
<organism evidence="1 2">
    <name type="scientific">Micromonospora radicis</name>
    <dbReference type="NCBI Taxonomy" id="1894971"/>
    <lineage>
        <taxon>Bacteria</taxon>
        <taxon>Bacillati</taxon>
        <taxon>Actinomycetota</taxon>
        <taxon>Actinomycetes</taxon>
        <taxon>Micromonosporales</taxon>
        <taxon>Micromonosporaceae</taxon>
        <taxon>Micromonospora</taxon>
    </lineage>
</organism>
<protein>
    <submittedName>
        <fullName evidence="1">Uncharacterized protein</fullName>
    </submittedName>
</protein>
<dbReference type="Proteomes" id="UP000283832">
    <property type="component" value="Unassembled WGS sequence"/>
</dbReference>
<accession>A0A418MV86</accession>
<keyword evidence="2" id="KW-1185">Reference proteome</keyword>
<gene>
    <name evidence="1" type="ORF">D2L64_13065</name>
</gene>
<dbReference type="RefSeq" id="WP_119575892.1">
    <property type="nucleotide sequence ID" value="NZ_QXEC01000010.1"/>
</dbReference>
<sequence>MAERELYCDTCECLQPFEVPPCLDGHGSTCPELACTRCGTALFLAPAPTTSPRRHQHPTPRRAA</sequence>
<comment type="caution">
    <text evidence="1">The sequence shown here is derived from an EMBL/GenBank/DDBJ whole genome shotgun (WGS) entry which is preliminary data.</text>
</comment>